<name>L5M5J0_MYODS</name>
<dbReference type="EMBL" id="KB103529">
    <property type="protein sequence ID" value="ELK33914.1"/>
    <property type="molecule type" value="Genomic_DNA"/>
</dbReference>
<gene>
    <name evidence="1" type="ORF">MDA_GLEAN10006212</name>
</gene>
<reference evidence="2" key="1">
    <citation type="journal article" date="2013" name="Science">
        <title>Comparative analysis of bat genomes provides insight into the evolution of flight and immunity.</title>
        <authorList>
            <person name="Zhang G."/>
            <person name="Cowled C."/>
            <person name="Shi Z."/>
            <person name="Huang Z."/>
            <person name="Bishop-Lilly K.A."/>
            <person name="Fang X."/>
            <person name="Wynne J.W."/>
            <person name="Xiong Z."/>
            <person name="Baker M.L."/>
            <person name="Zhao W."/>
            <person name="Tachedjian M."/>
            <person name="Zhu Y."/>
            <person name="Zhou P."/>
            <person name="Jiang X."/>
            <person name="Ng J."/>
            <person name="Yang L."/>
            <person name="Wu L."/>
            <person name="Xiao J."/>
            <person name="Feng Y."/>
            <person name="Chen Y."/>
            <person name="Sun X."/>
            <person name="Zhang Y."/>
            <person name="Marsh G.A."/>
            <person name="Crameri G."/>
            <person name="Broder C.C."/>
            <person name="Frey K.G."/>
            <person name="Wang L.F."/>
            <person name="Wang J."/>
        </authorList>
    </citation>
    <scope>NUCLEOTIDE SEQUENCE [LARGE SCALE GENOMIC DNA]</scope>
</reference>
<evidence type="ECO:0000313" key="1">
    <source>
        <dbReference type="EMBL" id="ELK33914.1"/>
    </source>
</evidence>
<dbReference type="Proteomes" id="UP000010556">
    <property type="component" value="Unassembled WGS sequence"/>
</dbReference>
<dbReference type="AlphaFoldDB" id="L5M5J0"/>
<proteinExistence type="predicted"/>
<organism evidence="1 2">
    <name type="scientific">Myotis davidii</name>
    <name type="common">David's myotis</name>
    <dbReference type="NCBI Taxonomy" id="225400"/>
    <lineage>
        <taxon>Eukaryota</taxon>
        <taxon>Metazoa</taxon>
        <taxon>Chordata</taxon>
        <taxon>Craniata</taxon>
        <taxon>Vertebrata</taxon>
        <taxon>Euteleostomi</taxon>
        <taxon>Mammalia</taxon>
        <taxon>Eutheria</taxon>
        <taxon>Laurasiatheria</taxon>
        <taxon>Chiroptera</taxon>
        <taxon>Yangochiroptera</taxon>
        <taxon>Vespertilionidae</taxon>
        <taxon>Myotis</taxon>
    </lineage>
</organism>
<sequence>MGKKGAVWSYCKELLGQKSKRTYRHSLWGSGRNWQSNTACHSGLLLLLIPTRLRLLLHRLIREKGYFSVQWIHLKRATTSEIDDITYKLRHKATSSRLWGGLDVIAQQLPFPAHSSSWNRSTL</sequence>
<keyword evidence="2" id="KW-1185">Reference proteome</keyword>
<evidence type="ECO:0000313" key="2">
    <source>
        <dbReference type="Proteomes" id="UP000010556"/>
    </source>
</evidence>
<accession>L5M5J0</accession>
<protein>
    <submittedName>
        <fullName evidence="1">Uncharacterized protein</fullName>
    </submittedName>
</protein>